<evidence type="ECO:0000313" key="2">
    <source>
        <dbReference type="EMBL" id="QEK38346.1"/>
    </source>
</evidence>
<dbReference type="Gene3D" id="1.10.287.1490">
    <property type="match status" value="1"/>
</dbReference>
<accession>A0A5C0UE35</accession>
<gene>
    <name evidence="2" type="ORF">FZC34_00180</name>
</gene>
<dbReference type="KEGG" id="cpri:FZC34_00180"/>
<feature type="coiled-coil region" evidence="1">
    <location>
        <begin position="482"/>
        <end position="551"/>
    </location>
</feature>
<dbReference type="EMBL" id="CP043316">
    <property type="protein sequence ID" value="QEK38346.1"/>
    <property type="molecule type" value="Genomic_DNA"/>
</dbReference>
<dbReference type="AlphaFoldDB" id="A0A5C0UE35"/>
<keyword evidence="1" id="KW-0175">Coiled coil</keyword>
<name>A0A5C0UE35_9PROT</name>
<reference evidence="2 3" key="1">
    <citation type="submission" date="2019-08" db="EMBL/GenBank/DDBJ databases">
        <title>Highly reduced genomes of protist endosymbionts show evolutionary convergence.</title>
        <authorList>
            <person name="George E."/>
            <person name="Husnik F."/>
            <person name="Tashyreva D."/>
            <person name="Prokopchuk G."/>
            <person name="Horak A."/>
            <person name="Kwong W.K."/>
            <person name="Lukes J."/>
            <person name="Keeling P.J."/>
        </authorList>
    </citation>
    <scope>NUCLEOTIDE SEQUENCE [LARGE SCALE GENOMIC DNA]</scope>
    <source>
        <strain evidence="2">1604LC</strain>
    </source>
</reference>
<organism evidence="2 3">
    <name type="scientific">Candidatus Cytomitobacter primus</name>
    <dbReference type="NCBI Taxonomy" id="2066024"/>
    <lineage>
        <taxon>Bacteria</taxon>
        <taxon>Pseudomonadati</taxon>
        <taxon>Pseudomonadota</taxon>
        <taxon>Alphaproteobacteria</taxon>
        <taxon>Holosporales</taxon>
        <taxon>Holosporaceae</taxon>
        <taxon>Candidatus Cytomitobacter</taxon>
    </lineage>
</organism>
<evidence type="ECO:0000256" key="1">
    <source>
        <dbReference type="SAM" id="Coils"/>
    </source>
</evidence>
<feature type="coiled-coil region" evidence="1">
    <location>
        <begin position="580"/>
        <end position="732"/>
    </location>
</feature>
<evidence type="ECO:0000313" key="3">
    <source>
        <dbReference type="Proteomes" id="UP000325004"/>
    </source>
</evidence>
<keyword evidence="3" id="KW-1185">Reference proteome</keyword>
<dbReference type="Proteomes" id="UP000325004">
    <property type="component" value="Chromosome"/>
</dbReference>
<proteinExistence type="predicted"/>
<protein>
    <submittedName>
        <fullName evidence="2">Uncharacterized protein</fullName>
    </submittedName>
</protein>
<sequence length="741" mass="85444">MKNIFLLYLVFAQVYAGSVGDLDEMSAGVCSSINREMLSHDESSNASRGYFAVHSVSTTPGFSPMSSFCSTPRSSCTQFYPFSDLSLDHLSDVDDTFDSAIHYFIEYTKHMIGSIVKAESRELIKILTLKSYEESDKIMQKIRNKENYCFEGFVSIKESLLAKHYKLHRMQSAESMVRNKYGDIEGLARTELVDRIAIMNEMNQYMDRISLQHDLLQGYSEIDYERKMDIIGGAIYSEYGSCRLSSTSSNAGENGISDENDSLSCDDSNPLSLNYVLHEDEVRRFIYKDQGEAWNSLVMNMDNSYRIKYESITNKLIMQLVKETQASRDIIKAQQAIIDMQQGKIEEITPRMQGNLYKGMRDELILLVRDGDPLPIKLTHMGKTYDGPEIEESVFYIETSGKAHERVELCKSSVNISDDYVRYDIAIDIYGNLTVKAHTVSIPNVAECGSNSIFNAQSIMDIREISQKKLQSKKVEMIDQEINEIQNSIKFNESEVQKYNQRSIEGAKEIEEIKTQIEKNNAEIAEIQENIKELQDDINEKNKQAKEMIDKNRDSDVEIKKITNQIERCKKSISRFDTEIKEHNAKIQENKKSAKEDEKKAKIYEETAKYHESLIKECKEKSEKCSAEIKEFEINIKDAVSANKERGEKIDELKEEVQEVQESINEENESVEKKESKIRELNKRIESKLNLDLWKKNESEYVAKVKQGNEKLAELESKKEEEVRKLQEINSQFNDFFLQEQ</sequence>
<dbReference type="RefSeq" id="WP_148971462.1">
    <property type="nucleotide sequence ID" value="NZ_CP043316.1"/>
</dbReference>